<dbReference type="CDD" id="cd03443">
    <property type="entry name" value="PaaI_thioesterase"/>
    <property type="match status" value="1"/>
</dbReference>
<sequence length="145" mass="15641">MLRNTMIKQVPLEKINEMNKGTLMEHLAIVFTEIGENYLVAEMPVDNRTHQPLGLLHGGASAALIESIGSLGSALLLDLEKEVPVGLEINANHLRGMKSGTVVARAEIIHKGSKTHVWNAVLTEKETGKKVCIGRLTVMVVPAGS</sequence>
<comment type="caution">
    <text evidence="4">The sequence shown here is derived from an EMBL/GenBank/DDBJ whole genome shotgun (WGS) entry which is preliminary data.</text>
</comment>
<dbReference type="InterPro" id="IPR006683">
    <property type="entry name" value="Thioestr_dom"/>
</dbReference>
<evidence type="ECO:0000256" key="1">
    <source>
        <dbReference type="ARBA" id="ARBA00008324"/>
    </source>
</evidence>
<organism evidence="4 5">
    <name type="scientific">Wandonia haliotis</name>
    <dbReference type="NCBI Taxonomy" id="574963"/>
    <lineage>
        <taxon>Bacteria</taxon>
        <taxon>Pseudomonadati</taxon>
        <taxon>Bacteroidota</taxon>
        <taxon>Flavobacteriia</taxon>
        <taxon>Flavobacteriales</taxon>
        <taxon>Crocinitomicaceae</taxon>
        <taxon>Wandonia</taxon>
    </lineage>
</organism>
<keyword evidence="5" id="KW-1185">Reference proteome</keyword>
<dbReference type="EMBL" id="BAAAFH010000003">
    <property type="protein sequence ID" value="GAA0874549.1"/>
    <property type="molecule type" value="Genomic_DNA"/>
</dbReference>
<gene>
    <name evidence="4" type="ORF">GCM10009118_09570</name>
</gene>
<evidence type="ECO:0000259" key="3">
    <source>
        <dbReference type="Pfam" id="PF03061"/>
    </source>
</evidence>
<proteinExistence type="inferred from homology"/>
<evidence type="ECO:0000313" key="5">
    <source>
        <dbReference type="Proteomes" id="UP001501126"/>
    </source>
</evidence>
<dbReference type="Pfam" id="PF03061">
    <property type="entry name" value="4HBT"/>
    <property type="match status" value="1"/>
</dbReference>
<keyword evidence="2" id="KW-0378">Hydrolase</keyword>
<evidence type="ECO:0000313" key="4">
    <source>
        <dbReference type="EMBL" id="GAA0874549.1"/>
    </source>
</evidence>
<reference evidence="4 5" key="1">
    <citation type="journal article" date="2019" name="Int. J. Syst. Evol. Microbiol.">
        <title>The Global Catalogue of Microorganisms (GCM) 10K type strain sequencing project: providing services to taxonomists for standard genome sequencing and annotation.</title>
        <authorList>
            <consortium name="The Broad Institute Genomics Platform"/>
            <consortium name="The Broad Institute Genome Sequencing Center for Infectious Disease"/>
            <person name="Wu L."/>
            <person name="Ma J."/>
        </authorList>
    </citation>
    <scope>NUCLEOTIDE SEQUENCE [LARGE SCALE GENOMIC DNA]</scope>
    <source>
        <strain evidence="4 5">JCM 16083</strain>
    </source>
</reference>
<protein>
    <submittedName>
        <fullName evidence="4">Hotdog fold thioesterase</fullName>
    </submittedName>
</protein>
<dbReference type="SUPFAM" id="SSF54637">
    <property type="entry name" value="Thioesterase/thiol ester dehydrase-isomerase"/>
    <property type="match status" value="1"/>
</dbReference>
<dbReference type="PANTHER" id="PTHR43240:SF5">
    <property type="entry name" value="1,4-DIHYDROXY-2-NAPHTHOYL-COA THIOESTERASE 1"/>
    <property type="match status" value="1"/>
</dbReference>
<feature type="domain" description="Thioesterase" evidence="3">
    <location>
        <begin position="54"/>
        <end position="127"/>
    </location>
</feature>
<dbReference type="Proteomes" id="UP001501126">
    <property type="component" value="Unassembled WGS sequence"/>
</dbReference>
<name>A0ABN1MMQ9_9FLAO</name>
<dbReference type="InterPro" id="IPR003736">
    <property type="entry name" value="PAAI_dom"/>
</dbReference>
<dbReference type="InterPro" id="IPR029069">
    <property type="entry name" value="HotDog_dom_sf"/>
</dbReference>
<comment type="similarity">
    <text evidence="1">Belongs to the thioesterase PaaI family.</text>
</comment>
<dbReference type="Gene3D" id="3.10.129.10">
    <property type="entry name" value="Hotdog Thioesterase"/>
    <property type="match status" value="1"/>
</dbReference>
<accession>A0ABN1MMQ9</accession>
<dbReference type="NCBIfam" id="TIGR00369">
    <property type="entry name" value="unchar_dom_1"/>
    <property type="match status" value="1"/>
</dbReference>
<evidence type="ECO:0000256" key="2">
    <source>
        <dbReference type="ARBA" id="ARBA00022801"/>
    </source>
</evidence>
<dbReference type="PANTHER" id="PTHR43240">
    <property type="entry name" value="1,4-DIHYDROXY-2-NAPHTHOYL-COA THIOESTERASE 1"/>
    <property type="match status" value="1"/>
</dbReference>